<name>A0AB35C3K3_9GAMM</name>
<dbReference type="AlphaFoldDB" id="A0AB35C3K3"/>
<dbReference type="Proteomes" id="UP000680020">
    <property type="component" value="Unassembled WGS sequence"/>
</dbReference>
<proteinExistence type="predicted"/>
<sequence>MERSTLITTQLTHWNAAMQAHTFCPMTDAVMTTFITFNLPLNLSTLYDTALPLGSRAHIEALLFSAAIAQAWHTEYGFAPTDCDVTTLHELIEFLYNRQCIK</sequence>
<dbReference type="Gene3D" id="1.10.150.240">
    <property type="entry name" value="Putative phosphatase, domain 2"/>
    <property type="match status" value="1"/>
</dbReference>
<evidence type="ECO:0000313" key="1">
    <source>
        <dbReference type="EMBL" id="MBS7825093.1"/>
    </source>
</evidence>
<organism evidence="1 2">
    <name type="scientific">Wohlfahrtiimonas chitiniclastica</name>
    <dbReference type="NCBI Taxonomy" id="400946"/>
    <lineage>
        <taxon>Bacteria</taxon>
        <taxon>Pseudomonadati</taxon>
        <taxon>Pseudomonadota</taxon>
        <taxon>Gammaproteobacteria</taxon>
        <taxon>Cardiobacteriales</taxon>
        <taxon>Ignatzschineriaceae</taxon>
        <taxon>Wohlfahrtiimonas</taxon>
    </lineage>
</organism>
<evidence type="ECO:0000313" key="2">
    <source>
        <dbReference type="Proteomes" id="UP000680020"/>
    </source>
</evidence>
<dbReference type="RefSeq" id="WP_094491716.1">
    <property type="nucleotide sequence ID" value="NZ_JAGIBT010000002.1"/>
</dbReference>
<comment type="caution">
    <text evidence="1">The sequence shown here is derived from an EMBL/GenBank/DDBJ whole genome shotgun (WGS) entry which is preliminary data.</text>
</comment>
<protein>
    <submittedName>
        <fullName evidence="1">Uncharacterized protein</fullName>
    </submittedName>
</protein>
<gene>
    <name evidence="1" type="ORF">J7561_07745</name>
</gene>
<reference evidence="1" key="1">
    <citation type="submission" date="2021-03" db="EMBL/GenBank/DDBJ databases">
        <title>Identification and antibiotic profiling of Wohlfahrtiimonas chitiniclastica, an underestimated human pathogen.</title>
        <authorList>
            <person name="Kopf A."/>
            <person name="Bunk B."/>
            <person name="Coldewey S."/>
            <person name="Gunzer F."/>
            <person name="Riedel T."/>
            <person name="Schroettner P."/>
        </authorList>
    </citation>
    <scope>NUCLEOTIDE SEQUENCE</scope>
    <source>
        <strain evidence="1">DSM 100917</strain>
    </source>
</reference>
<dbReference type="EMBL" id="JAGIBU010000007">
    <property type="protein sequence ID" value="MBS7825093.1"/>
    <property type="molecule type" value="Genomic_DNA"/>
</dbReference>
<dbReference type="InterPro" id="IPR023198">
    <property type="entry name" value="PGP-like_dom2"/>
</dbReference>
<accession>A0AB35C3K3</accession>